<feature type="transmembrane region" description="Helical" evidence="2">
    <location>
        <begin position="151"/>
        <end position="174"/>
    </location>
</feature>
<evidence type="ECO:0000256" key="2">
    <source>
        <dbReference type="SAM" id="Phobius"/>
    </source>
</evidence>
<protein>
    <submittedName>
        <fullName evidence="3">Uncharacterized protein</fullName>
    </submittedName>
</protein>
<dbReference type="Proteomes" id="UP000054560">
    <property type="component" value="Unassembled WGS sequence"/>
</dbReference>
<sequence>MPPPTYIYEGNDVIRDREIFAAKSQELKWYWTLLIYLAVLFLLAPIYFSFDLAASEADSTRNIPLAIALGTITLIIALIELLMYWMIRKAQCMTIRGKYFYLAFFSTQFVSAVVFILSMIWSSGMVGTTESVTVAGNDILLPDQQSSNVLFALWVLRKLFTVLLMVLITGRMRYIVNLYVNTKRLREEDEWKNYYAQLVVFFPAAYIDFLVEIYASYILEFYNGYKLQYSSSSIVYFYATVVLAIQLAQSRDWRHSILDWDADLRLAIISLIIFLIWCVIVTQEPETYMFDFLIAGLGQYNLMVYGFDILVAQYIYCREFAADTGHVPMYSDSLTRQPHRTSVDETGDAAMDHGSRQGRATVTSNKDWYRRLDELQNRALYQLNVDLSAEQPYTLHTMRTPGDRTMTERQWEVQRHKNRNREEIEAGVIAQVTSISSDTDHASVDDTEEGVHDVNSNFIANETYDGMQQASIEQTPSVTTASVPGKESALDPQAPS</sequence>
<feature type="transmembrane region" description="Helical" evidence="2">
    <location>
        <begin position="62"/>
        <end position="87"/>
    </location>
</feature>
<dbReference type="RefSeq" id="XP_014155431.1">
    <property type="nucleotide sequence ID" value="XM_014299956.1"/>
</dbReference>
<evidence type="ECO:0000256" key="1">
    <source>
        <dbReference type="SAM" id="MobiDB-lite"/>
    </source>
</evidence>
<dbReference type="AlphaFoldDB" id="A0A0L0FY17"/>
<feature type="region of interest" description="Disordered" evidence="1">
    <location>
        <begin position="471"/>
        <end position="496"/>
    </location>
</feature>
<keyword evidence="2" id="KW-0472">Membrane</keyword>
<accession>A0A0L0FY17</accession>
<feature type="transmembrane region" description="Helical" evidence="2">
    <location>
        <begin position="29"/>
        <end position="50"/>
    </location>
</feature>
<feature type="region of interest" description="Disordered" evidence="1">
    <location>
        <begin position="334"/>
        <end position="356"/>
    </location>
</feature>
<evidence type="ECO:0000313" key="3">
    <source>
        <dbReference type="EMBL" id="KNC81529.1"/>
    </source>
</evidence>
<feature type="compositionally biased region" description="Polar residues" evidence="1">
    <location>
        <begin position="471"/>
        <end position="482"/>
    </location>
</feature>
<proteinExistence type="predicted"/>
<gene>
    <name evidence="3" type="ORF">SARC_06156</name>
</gene>
<evidence type="ECO:0000313" key="4">
    <source>
        <dbReference type="Proteomes" id="UP000054560"/>
    </source>
</evidence>
<keyword evidence="2" id="KW-0812">Transmembrane</keyword>
<reference evidence="3 4" key="1">
    <citation type="submission" date="2011-02" db="EMBL/GenBank/DDBJ databases">
        <title>The Genome Sequence of Sphaeroforma arctica JP610.</title>
        <authorList>
            <consortium name="The Broad Institute Genome Sequencing Platform"/>
            <person name="Russ C."/>
            <person name="Cuomo C."/>
            <person name="Young S.K."/>
            <person name="Zeng Q."/>
            <person name="Gargeya S."/>
            <person name="Alvarado L."/>
            <person name="Berlin A."/>
            <person name="Chapman S.B."/>
            <person name="Chen Z."/>
            <person name="Freedman E."/>
            <person name="Gellesch M."/>
            <person name="Goldberg J."/>
            <person name="Griggs A."/>
            <person name="Gujja S."/>
            <person name="Heilman E."/>
            <person name="Heiman D."/>
            <person name="Howarth C."/>
            <person name="Mehta T."/>
            <person name="Neiman D."/>
            <person name="Pearson M."/>
            <person name="Roberts A."/>
            <person name="Saif S."/>
            <person name="Shea T."/>
            <person name="Shenoy N."/>
            <person name="Sisk P."/>
            <person name="Stolte C."/>
            <person name="Sykes S."/>
            <person name="White J."/>
            <person name="Yandava C."/>
            <person name="Burger G."/>
            <person name="Gray M.W."/>
            <person name="Holland P.W.H."/>
            <person name="King N."/>
            <person name="Lang F.B.F."/>
            <person name="Roger A.J."/>
            <person name="Ruiz-Trillo I."/>
            <person name="Haas B."/>
            <person name="Nusbaum C."/>
            <person name="Birren B."/>
        </authorList>
    </citation>
    <scope>NUCLEOTIDE SEQUENCE [LARGE SCALE GENOMIC DNA]</scope>
    <source>
        <strain evidence="3 4">JP610</strain>
    </source>
</reference>
<dbReference type="EMBL" id="KQ242024">
    <property type="protein sequence ID" value="KNC81529.1"/>
    <property type="molecule type" value="Genomic_DNA"/>
</dbReference>
<name>A0A0L0FY17_9EUKA</name>
<feature type="transmembrane region" description="Helical" evidence="2">
    <location>
        <begin position="288"/>
        <end position="311"/>
    </location>
</feature>
<keyword evidence="2" id="KW-1133">Transmembrane helix</keyword>
<feature type="transmembrane region" description="Helical" evidence="2">
    <location>
        <begin position="99"/>
        <end position="121"/>
    </location>
</feature>
<dbReference type="GeneID" id="25906660"/>
<organism evidence="3 4">
    <name type="scientific">Sphaeroforma arctica JP610</name>
    <dbReference type="NCBI Taxonomy" id="667725"/>
    <lineage>
        <taxon>Eukaryota</taxon>
        <taxon>Ichthyosporea</taxon>
        <taxon>Ichthyophonida</taxon>
        <taxon>Sphaeroforma</taxon>
    </lineage>
</organism>
<keyword evidence="4" id="KW-1185">Reference proteome</keyword>
<feature type="transmembrane region" description="Helical" evidence="2">
    <location>
        <begin position="194"/>
        <end position="215"/>
    </location>
</feature>
<feature type="transmembrane region" description="Helical" evidence="2">
    <location>
        <begin position="266"/>
        <end position="282"/>
    </location>
</feature>
<feature type="transmembrane region" description="Helical" evidence="2">
    <location>
        <begin position="227"/>
        <end position="245"/>
    </location>
</feature>